<feature type="region of interest" description="Disordered" evidence="1">
    <location>
        <begin position="1"/>
        <end position="110"/>
    </location>
</feature>
<organism evidence="2 3">
    <name type="scientific">Aaosphaeria arxii CBS 175.79</name>
    <dbReference type="NCBI Taxonomy" id="1450172"/>
    <lineage>
        <taxon>Eukaryota</taxon>
        <taxon>Fungi</taxon>
        <taxon>Dikarya</taxon>
        <taxon>Ascomycota</taxon>
        <taxon>Pezizomycotina</taxon>
        <taxon>Dothideomycetes</taxon>
        <taxon>Pleosporomycetidae</taxon>
        <taxon>Pleosporales</taxon>
        <taxon>Pleosporales incertae sedis</taxon>
        <taxon>Aaosphaeria</taxon>
    </lineage>
</organism>
<feature type="compositionally biased region" description="Basic and acidic residues" evidence="1">
    <location>
        <begin position="82"/>
        <end position="98"/>
    </location>
</feature>
<proteinExistence type="predicted"/>
<dbReference type="GeneID" id="54290828"/>
<feature type="compositionally biased region" description="Basic and acidic residues" evidence="1">
    <location>
        <begin position="1"/>
        <end position="10"/>
    </location>
</feature>
<dbReference type="PANTHER" id="PTHR37540:SF5">
    <property type="entry name" value="TRANSCRIPTION FACTOR DOMAIN-CONTAINING PROTEIN"/>
    <property type="match status" value="1"/>
</dbReference>
<dbReference type="Proteomes" id="UP000799778">
    <property type="component" value="Unassembled WGS sequence"/>
</dbReference>
<evidence type="ECO:0000256" key="1">
    <source>
        <dbReference type="SAM" id="MobiDB-lite"/>
    </source>
</evidence>
<evidence type="ECO:0000313" key="2">
    <source>
        <dbReference type="EMBL" id="KAF2020527.1"/>
    </source>
</evidence>
<dbReference type="AlphaFoldDB" id="A0A6A5Y663"/>
<dbReference type="OrthoDB" id="4158087at2759"/>
<feature type="compositionally biased region" description="Basic residues" evidence="1">
    <location>
        <begin position="44"/>
        <end position="55"/>
    </location>
</feature>
<evidence type="ECO:0000313" key="3">
    <source>
        <dbReference type="Proteomes" id="UP000799778"/>
    </source>
</evidence>
<dbReference type="RefSeq" id="XP_033388866.1">
    <property type="nucleotide sequence ID" value="XM_033533431.1"/>
</dbReference>
<dbReference type="PANTHER" id="PTHR37540">
    <property type="entry name" value="TRANSCRIPTION FACTOR (ACR-2), PUTATIVE-RELATED-RELATED"/>
    <property type="match status" value="1"/>
</dbReference>
<keyword evidence="3" id="KW-1185">Reference proteome</keyword>
<feature type="compositionally biased region" description="Low complexity" evidence="1">
    <location>
        <begin position="17"/>
        <end position="28"/>
    </location>
</feature>
<dbReference type="EMBL" id="ML978066">
    <property type="protein sequence ID" value="KAF2020527.1"/>
    <property type="molecule type" value="Genomic_DNA"/>
</dbReference>
<accession>A0A6A5Y663</accession>
<protein>
    <submittedName>
        <fullName evidence="2">Uncharacterized protein</fullName>
    </submittedName>
</protein>
<gene>
    <name evidence="2" type="ORF">BU24DRAFT_487127</name>
</gene>
<reference evidence="2" key="1">
    <citation type="journal article" date="2020" name="Stud. Mycol.">
        <title>101 Dothideomycetes genomes: a test case for predicting lifestyles and emergence of pathogens.</title>
        <authorList>
            <person name="Haridas S."/>
            <person name="Albert R."/>
            <person name="Binder M."/>
            <person name="Bloem J."/>
            <person name="Labutti K."/>
            <person name="Salamov A."/>
            <person name="Andreopoulos B."/>
            <person name="Baker S."/>
            <person name="Barry K."/>
            <person name="Bills G."/>
            <person name="Bluhm B."/>
            <person name="Cannon C."/>
            <person name="Castanera R."/>
            <person name="Culley D."/>
            <person name="Daum C."/>
            <person name="Ezra D."/>
            <person name="Gonzalez J."/>
            <person name="Henrissat B."/>
            <person name="Kuo A."/>
            <person name="Liang C."/>
            <person name="Lipzen A."/>
            <person name="Lutzoni F."/>
            <person name="Magnuson J."/>
            <person name="Mondo S."/>
            <person name="Nolan M."/>
            <person name="Ohm R."/>
            <person name="Pangilinan J."/>
            <person name="Park H.-J."/>
            <person name="Ramirez L."/>
            <person name="Alfaro M."/>
            <person name="Sun H."/>
            <person name="Tritt A."/>
            <person name="Yoshinaga Y."/>
            <person name="Zwiers L.-H."/>
            <person name="Turgeon B."/>
            <person name="Goodwin S."/>
            <person name="Spatafora J."/>
            <person name="Crous P."/>
            <person name="Grigoriev I."/>
        </authorList>
    </citation>
    <scope>NUCLEOTIDE SEQUENCE</scope>
    <source>
        <strain evidence="2">CBS 175.79</strain>
    </source>
</reference>
<name>A0A6A5Y663_9PLEO</name>
<sequence>MDNNASKEEPSSQLEVPRSTSTRTPSPTQYEFVSLTGTEDPRTTRRKLKKVRSHVMKNYLHQQRQHSQDRSSEDPISASVGSDRRKGKEMMRARESTGRKSRSPGLDGKSASWKDSLVGYGIRDYFDLGNSDASPFSFEFTFPADQVSACAQSYMDALLRDQKTGLAQPTFDTLRCRSKVVSIVKETLDRCGDDFSESLVLAVNILAFGCALDNEWNEARGHMDALLKMVSRRGVENFTLEVRRAVTWTTYSLSIPLSLPPVWPPTLYPDAEALPLAFLDEAQLRSWKTMKRFPKDSPFIFDVVIRLHQLNLATSSDWHGKLDSKTLSNLYFETMYAALAVEADERWIEFHATHSGDYGTVTMMKVWALGAPGFIWATLRHAKVRLGSSAPSCDFEPVYARLKDLLEGVDESSAWPRGKNLEVVLATLFYSLEACGPANSWRTWLIGAVRRGVEGLRIKDVDAFKKILRAFPCSDEHMAAADRIWGELYSGEIATAAAFV</sequence>